<dbReference type="Proteomes" id="UP000255008">
    <property type="component" value="Unassembled WGS sequence"/>
</dbReference>
<keyword evidence="1" id="KW-0732">Signal</keyword>
<sequence length="220" mass="23033">MMPMQTTMLSSSVRLACAAGAAAMVAACASPEPTLHTLSARPAAADTVRFERAFRLSGVRVPDRLDKPQIVLRTSDSEVQALEQQRWAAPFGAELRDALSVNLAAALAAVDVGGGAAPAGVPLYRITADMRSYDARPGQRVAALLTWRVARDVAKPDMAQPAAAALTCQTALTEPVAGDQNAGVDAVVSATQRLVQQWSAQIAQSVQGLESPSSVPAWCR</sequence>
<feature type="chain" id="PRO_5042554393" evidence="1">
    <location>
        <begin position="30"/>
        <end position="220"/>
    </location>
</feature>
<accession>A0AAJ4ZJE7</accession>
<dbReference type="RefSeq" id="WP_062739506.1">
    <property type="nucleotide sequence ID" value="NZ_BAAAEC010000008.1"/>
</dbReference>
<dbReference type="InterPro" id="IPR005586">
    <property type="entry name" value="ABC_trans_aux"/>
</dbReference>
<protein>
    <submittedName>
        <fullName evidence="3">Protein of uncharacterized function (DUF330)</fullName>
    </submittedName>
</protein>
<organism evidence="3 4">
    <name type="scientific">Ralstonia mannitolilytica</name>
    <dbReference type="NCBI Taxonomy" id="105219"/>
    <lineage>
        <taxon>Bacteria</taxon>
        <taxon>Pseudomonadati</taxon>
        <taxon>Pseudomonadota</taxon>
        <taxon>Betaproteobacteria</taxon>
        <taxon>Burkholderiales</taxon>
        <taxon>Burkholderiaceae</taxon>
        <taxon>Ralstonia</taxon>
    </lineage>
</organism>
<gene>
    <name evidence="3" type="ORF">NCTC10894_00927</name>
</gene>
<feature type="domain" description="ABC-type transport auxiliary lipoprotein component" evidence="2">
    <location>
        <begin position="37"/>
        <end position="203"/>
    </location>
</feature>
<comment type="caution">
    <text evidence="3">The sequence shown here is derived from an EMBL/GenBank/DDBJ whole genome shotgun (WGS) entry which is preliminary data.</text>
</comment>
<evidence type="ECO:0000259" key="2">
    <source>
        <dbReference type="Pfam" id="PF03886"/>
    </source>
</evidence>
<name>A0AAJ4ZJE7_9RALS</name>
<evidence type="ECO:0000313" key="4">
    <source>
        <dbReference type="Proteomes" id="UP000255008"/>
    </source>
</evidence>
<evidence type="ECO:0000313" key="3">
    <source>
        <dbReference type="EMBL" id="SUD96588.1"/>
    </source>
</evidence>
<feature type="signal peptide" evidence="1">
    <location>
        <begin position="1"/>
        <end position="29"/>
    </location>
</feature>
<evidence type="ECO:0000256" key="1">
    <source>
        <dbReference type="SAM" id="SignalP"/>
    </source>
</evidence>
<dbReference type="Gene3D" id="3.40.50.10610">
    <property type="entry name" value="ABC-type transport auxiliary lipoprotein component"/>
    <property type="match status" value="1"/>
</dbReference>
<dbReference type="Pfam" id="PF03886">
    <property type="entry name" value="ABC_trans_aux"/>
    <property type="match status" value="1"/>
</dbReference>
<reference evidence="3 4" key="1">
    <citation type="submission" date="2018-06" db="EMBL/GenBank/DDBJ databases">
        <authorList>
            <consortium name="Pathogen Informatics"/>
            <person name="Doyle S."/>
        </authorList>
    </citation>
    <scope>NUCLEOTIDE SEQUENCE [LARGE SCALE GENOMIC DNA]</scope>
    <source>
        <strain evidence="3 4">NCTC10894</strain>
    </source>
</reference>
<proteinExistence type="predicted"/>
<dbReference type="AlphaFoldDB" id="A0AAJ4ZJE7"/>
<dbReference type="SUPFAM" id="SSF159594">
    <property type="entry name" value="XCC0632-like"/>
    <property type="match status" value="1"/>
</dbReference>
<dbReference type="EMBL" id="UGVE01000001">
    <property type="protein sequence ID" value="SUD96588.1"/>
    <property type="molecule type" value="Genomic_DNA"/>
</dbReference>